<dbReference type="EMBL" id="VWZB01001298">
    <property type="protein sequence ID" value="NXF38780.1"/>
    <property type="molecule type" value="Genomic_DNA"/>
</dbReference>
<feature type="domain" description="PDZ" evidence="15">
    <location>
        <begin position="580"/>
        <end position="634"/>
    </location>
</feature>
<dbReference type="PRINTS" id="PR01597">
    <property type="entry name" value="ZONOCCLUDNS"/>
</dbReference>
<dbReference type="SUPFAM" id="SSF50044">
    <property type="entry name" value="SH3-domain"/>
    <property type="match status" value="1"/>
</dbReference>
<dbReference type="InterPro" id="IPR001452">
    <property type="entry name" value="SH3_domain"/>
</dbReference>
<dbReference type="AlphaFoldDB" id="A0A7K8TBF2"/>
<dbReference type="GO" id="GO:0090557">
    <property type="term" value="P:establishment of endothelial intestinal barrier"/>
    <property type="evidence" value="ECO:0007669"/>
    <property type="project" value="TreeGrafter"/>
</dbReference>
<protein>
    <submittedName>
        <fullName evidence="16">ZO3 protein</fullName>
    </submittedName>
</protein>
<dbReference type="Gene3D" id="2.30.42.10">
    <property type="match status" value="3"/>
</dbReference>
<keyword evidence="4" id="KW-0796">Tight junction</keyword>
<evidence type="ECO:0000256" key="7">
    <source>
        <dbReference type="ARBA" id="ARBA00022553"/>
    </source>
</evidence>
<comment type="caution">
    <text evidence="16">The sequence shown here is derived from an EMBL/GenBank/DDBJ whole genome shotgun (WGS) entry which is preliminary data.</text>
</comment>
<proteinExistence type="inferred from homology"/>
<evidence type="ECO:0000256" key="4">
    <source>
        <dbReference type="ARBA" id="ARBA00022427"/>
    </source>
</evidence>
<dbReference type="FunFam" id="3.40.50.300:FF:000110">
    <property type="entry name" value="tight junction protein ZO-1 isoform X1"/>
    <property type="match status" value="1"/>
</dbReference>
<dbReference type="SUPFAM" id="SSF52540">
    <property type="entry name" value="P-loop containing nucleoside triphosphate hydrolases"/>
    <property type="match status" value="1"/>
</dbReference>
<feature type="compositionally biased region" description="Basic and acidic residues" evidence="12">
    <location>
        <begin position="297"/>
        <end position="306"/>
    </location>
</feature>
<dbReference type="InterPro" id="IPR027417">
    <property type="entry name" value="P-loop_NTPase"/>
</dbReference>
<evidence type="ECO:0000259" key="13">
    <source>
        <dbReference type="PROSITE" id="PS50002"/>
    </source>
</evidence>
<dbReference type="InterPro" id="IPR005420">
    <property type="entry name" value="ZO-3"/>
</dbReference>
<sequence>MSPAAGWRLVAGGFRRDWSPCDAPLQGRDPLLRHRYRPRLEAATWTGSRGVELISVTAGERPRPCGKGNDAGLVPRQRLAHKGLHKAPWSDTTATSPGARLLPGPIGGSLCFWSSLQPEVGLRKGPAKRSRSRSAPPATRQGLLRQPAAAIALPRLRWQVAAMEEMVIWEQHTVTLSKDPHWGFGFAVSGGQDRPSRTTGDTAVVVSDVVSGGPAVGQLQRKDHIVMVNGLSMENVSSSFAIQTLKTCGKIANITLKRQKKVQLPVSKSSPGSPTAPRRYDSDEDYGSHSAGPALHRSRDDLDHSQGYDGDSSSERSSGHHGDDRRHHKPVSRSRRRSQDSSHGRQSPGSGSDRRGYSRHHSANGFGHDRDTNGLALVSGFKRLPCRDVPMKPITSVLVKQKQNEDYGLKLGSRLFIKHIVESGLAAKGGSLQEGDLILKINGVASEDMSLADTQQLIERTEGTLTLLVLRDHRQFLVNIADIEDSQSDSSQMDDISDIDSEPSHRPSPETSPRPPAAARMDSPLHRRLPDQPSLPADLLEAVEGDGCPGAHASPAARAAPKDGSGADSRVVHFVKAKSVGLRLAGGNDVGIFVSSVQEGSPAESQGVREGDQILQVNDTSFQNLTREEAVEYLMRLPPGEDITLWAQSKQDIYRKIISSNMGDSFYIRTHFDFEKDTPSGLSFVRGDVFHVLDTMYRGRLGSWLAVRMGRDLQEQDKGIIPNRSRAEQIASLESVLKATSSANPSGARAEFWKLRGLRGAKKMLRKSREDLSALTKQGRYPPYERVILKEASFKRPVVILGPIADIAMQKLSTELPELFEIAPSVPRDGALSKVIKLDSVRQIAEKGKHALLDITPSAVERLNYVQYYPVVVFCEPESRQGIKAMRQWLAPDSRKSSRRLYAQASKMKKYCSHLFTATVSLSGSGNAWYEAIKDIVRTQQSQPVWTAAEQADVALEDSLDLLDPPSTAASGYLTCDSHANSDYDDTDGEAGAYTDGEAEDAYDQPGLARSSEPAQMFPSHGLSEQVALCTLTLPSGALSLPPVLTLTRPQHLTPREYEHDAVRKRFTRARDDSDEDEGYEWGPATDV</sequence>
<dbReference type="Gene3D" id="2.30.30.40">
    <property type="entry name" value="SH3 Domains"/>
    <property type="match status" value="1"/>
</dbReference>
<dbReference type="PANTHER" id="PTHR13865:SF11">
    <property type="entry name" value="TIGHT JUNCTION PROTEIN ZO-3"/>
    <property type="match status" value="1"/>
</dbReference>
<dbReference type="CDD" id="cd06727">
    <property type="entry name" value="PDZ1_ZO1-like"/>
    <property type="match status" value="1"/>
</dbReference>
<feature type="region of interest" description="Disordered" evidence="12">
    <location>
        <begin position="260"/>
        <end position="372"/>
    </location>
</feature>
<dbReference type="Pfam" id="PF00595">
    <property type="entry name" value="PDZ"/>
    <property type="match status" value="3"/>
</dbReference>
<keyword evidence="6" id="KW-1003">Cell membrane</keyword>
<dbReference type="GO" id="GO:0098609">
    <property type="term" value="P:cell-cell adhesion"/>
    <property type="evidence" value="ECO:0007669"/>
    <property type="project" value="TreeGrafter"/>
</dbReference>
<evidence type="ECO:0000313" key="17">
    <source>
        <dbReference type="Proteomes" id="UP000538472"/>
    </source>
</evidence>
<dbReference type="Gene3D" id="3.40.50.300">
    <property type="entry name" value="P-loop containing nucleotide triphosphate hydrolases"/>
    <property type="match status" value="1"/>
</dbReference>
<dbReference type="InterPro" id="IPR005417">
    <property type="entry name" value="ZO"/>
</dbReference>
<dbReference type="PRINTS" id="PR01600">
    <property type="entry name" value="ZONOCCLUDNS3"/>
</dbReference>
<evidence type="ECO:0000256" key="9">
    <source>
        <dbReference type="ARBA" id="ARBA00022949"/>
    </source>
</evidence>
<keyword evidence="17" id="KW-1185">Reference proteome</keyword>
<dbReference type="GO" id="GO:0005923">
    <property type="term" value="C:bicellular tight junction"/>
    <property type="evidence" value="ECO:0007669"/>
    <property type="project" value="UniProtKB-SubCell"/>
</dbReference>
<comment type="similarity">
    <text evidence="3">Belongs to the MAGUK family.</text>
</comment>
<dbReference type="PROSITE" id="PS50106">
    <property type="entry name" value="PDZ"/>
    <property type="match status" value="3"/>
</dbReference>
<evidence type="ECO:0000256" key="6">
    <source>
        <dbReference type="ARBA" id="ARBA00022475"/>
    </source>
</evidence>
<keyword evidence="8" id="KW-0677">Repeat</keyword>
<keyword evidence="5 11" id="KW-0728">SH3 domain</keyword>
<name>A0A7K8TBF2_9AVES</name>
<dbReference type="InterPro" id="IPR036034">
    <property type="entry name" value="PDZ_sf"/>
</dbReference>
<evidence type="ECO:0000256" key="3">
    <source>
        <dbReference type="ARBA" id="ARBA00007014"/>
    </source>
</evidence>
<evidence type="ECO:0000256" key="8">
    <source>
        <dbReference type="ARBA" id="ARBA00022737"/>
    </source>
</evidence>
<evidence type="ECO:0000256" key="11">
    <source>
        <dbReference type="PROSITE-ProRule" id="PRU00192"/>
    </source>
</evidence>
<dbReference type="Pfam" id="PF00625">
    <property type="entry name" value="Guanylate_kin"/>
    <property type="match status" value="1"/>
</dbReference>
<dbReference type="PROSITE" id="PS50002">
    <property type="entry name" value="SH3"/>
    <property type="match status" value="1"/>
</dbReference>
<dbReference type="CDD" id="cd06728">
    <property type="entry name" value="PDZ2_ZO1-like_ds"/>
    <property type="match status" value="1"/>
</dbReference>
<evidence type="ECO:0000256" key="5">
    <source>
        <dbReference type="ARBA" id="ARBA00022443"/>
    </source>
</evidence>
<dbReference type="Pfam" id="PF07653">
    <property type="entry name" value="SH3_2"/>
    <property type="match status" value="1"/>
</dbReference>
<dbReference type="InterPro" id="IPR001478">
    <property type="entry name" value="PDZ"/>
</dbReference>
<keyword evidence="7" id="KW-0597">Phosphoprotein</keyword>
<keyword evidence="10" id="KW-0472">Membrane</keyword>
<dbReference type="FunFam" id="2.30.42.10:FF:000013">
    <property type="entry name" value="Putative tight junction protein ZO-1"/>
    <property type="match status" value="1"/>
</dbReference>
<evidence type="ECO:0000256" key="12">
    <source>
        <dbReference type="SAM" id="MobiDB-lite"/>
    </source>
</evidence>
<dbReference type="PANTHER" id="PTHR13865">
    <property type="entry name" value="TIGHT JUNCTION PROTEIN"/>
    <property type="match status" value="1"/>
</dbReference>
<feature type="domain" description="Guanylate kinase-like" evidence="14">
    <location>
        <begin position="838"/>
        <end position="938"/>
    </location>
</feature>
<feature type="region of interest" description="Disordered" evidence="12">
    <location>
        <begin position="981"/>
        <end position="1019"/>
    </location>
</feature>
<evidence type="ECO:0000259" key="15">
    <source>
        <dbReference type="PROSITE" id="PS50106"/>
    </source>
</evidence>
<dbReference type="CDD" id="cd12028">
    <property type="entry name" value="SH3_ZO-3"/>
    <property type="match status" value="1"/>
</dbReference>
<dbReference type="GO" id="GO:0050839">
    <property type="term" value="F:cell adhesion molecule binding"/>
    <property type="evidence" value="ECO:0007669"/>
    <property type="project" value="TreeGrafter"/>
</dbReference>
<feature type="domain" description="SH3" evidence="13">
    <location>
        <begin position="663"/>
        <end position="731"/>
    </location>
</feature>
<dbReference type="GO" id="GO:1905605">
    <property type="term" value="P:positive regulation of blood-brain barrier permeability"/>
    <property type="evidence" value="ECO:0007669"/>
    <property type="project" value="TreeGrafter"/>
</dbReference>
<reference evidence="16 17" key="1">
    <citation type="submission" date="2019-09" db="EMBL/GenBank/DDBJ databases">
        <title>Bird 10,000 Genomes (B10K) Project - Family phase.</title>
        <authorList>
            <person name="Zhang G."/>
        </authorList>
    </citation>
    <scope>NUCLEOTIDE SEQUENCE [LARGE SCALE GENOMIC DNA]</scope>
    <source>
        <strain evidence="16">B10K-CU-031-10</strain>
        <tissue evidence="16">Muscle</tissue>
    </source>
</reference>
<feature type="domain" description="PDZ" evidence="15">
    <location>
        <begin position="396"/>
        <end position="473"/>
    </location>
</feature>
<keyword evidence="9" id="KW-0965">Cell junction</keyword>
<evidence type="ECO:0000259" key="14">
    <source>
        <dbReference type="PROSITE" id="PS50052"/>
    </source>
</evidence>
<dbReference type="CDD" id="cd06729">
    <property type="entry name" value="PDZ3_ZO1-like_domain"/>
    <property type="match status" value="1"/>
</dbReference>
<dbReference type="SUPFAM" id="SSF50156">
    <property type="entry name" value="PDZ domain-like"/>
    <property type="match status" value="3"/>
</dbReference>
<dbReference type="SMART" id="SM00072">
    <property type="entry name" value="GuKc"/>
    <property type="match status" value="1"/>
</dbReference>
<feature type="region of interest" description="Disordered" evidence="12">
    <location>
        <begin position="487"/>
        <end position="567"/>
    </location>
</feature>
<dbReference type="GO" id="GO:0005886">
    <property type="term" value="C:plasma membrane"/>
    <property type="evidence" value="ECO:0007669"/>
    <property type="project" value="UniProtKB-SubCell"/>
</dbReference>
<evidence type="ECO:0000256" key="10">
    <source>
        <dbReference type="ARBA" id="ARBA00023136"/>
    </source>
</evidence>
<feature type="non-terminal residue" evidence="16">
    <location>
        <position position="1"/>
    </location>
</feature>
<feature type="compositionally biased region" description="Basic and acidic residues" evidence="12">
    <location>
        <begin position="313"/>
        <end position="325"/>
    </location>
</feature>
<dbReference type="GO" id="GO:0045216">
    <property type="term" value="P:cell-cell junction organization"/>
    <property type="evidence" value="ECO:0007669"/>
    <property type="project" value="TreeGrafter"/>
</dbReference>
<dbReference type="SMART" id="SM00228">
    <property type="entry name" value="PDZ"/>
    <property type="match status" value="3"/>
</dbReference>
<organism evidence="16 17">
    <name type="scientific">Nyctibius bracteatus</name>
    <name type="common">Rufous potoo</name>
    <dbReference type="NCBI Taxonomy" id="48426"/>
    <lineage>
        <taxon>Eukaryota</taxon>
        <taxon>Metazoa</taxon>
        <taxon>Chordata</taxon>
        <taxon>Craniata</taxon>
        <taxon>Vertebrata</taxon>
        <taxon>Euteleostomi</taxon>
        <taxon>Archelosauria</taxon>
        <taxon>Archosauria</taxon>
        <taxon>Dinosauria</taxon>
        <taxon>Saurischia</taxon>
        <taxon>Theropoda</taxon>
        <taxon>Coelurosauria</taxon>
        <taxon>Aves</taxon>
        <taxon>Neognathae</taxon>
        <taxon>Neoaves</taxon>
        <taxon>Strisores</taxon>
        <taxon>Caprimulgiformes</taxon>
        <taxon>Nyctibiidae</taxon>
        <taxon>Nyctibius</taxon>
    </lineage>
</organism>
<feature type="domain" description="PDZ" evidence="15">
    <location>
        <begin position="173"/>
        <end position="260"/>
    </location>
</feature>
<dbReference type="SMART" id="SM00326">
    <property type="entry name" value="SH3"/>
    <property type="match status" value="1"/>
</dbReference>
<dbReference type="GO" id="GO:0150105">
    <property type="term" value="P:protein localization to cell-cell junction"/>
    <property type="evidence" value="ECO:0007669"/>
    <property type="project" value="TreeGrafter"/>
</dbReference>
<feature type="compositionally biased region" description="Low complexity" evidence="12">
    <location>
        <begin position="549"/>
        <end position="559"/>
    </location>
</feature>
<feature type="non-terminal residue" evidence="16">
    <location>
        <position position="1088"/>
    </location>
</feature>
<gene>
    <name evidence="16" type="primary">Tjp3</name>
    <name evidence="16" type="ORF">NYCBRA_R08089</name>
</gene>
<feature type="region of interest" description="Disordered" evidence="12">
    <location>
        <begin position="122"/>
        <end position="141"/>
    </location>
</feature>
<dbReference type="Proteomes" id="UP000538472">
    <property type="component" value="Unassembled WGS sequence"/>
</dbReference>
<feature type="region of interest" description="Disordered" evidence="12">
    <location>
        <begin position="1069"/>
        <end position="1088"/>
    </location>
</feature>
<dbReference type="InterPro" id="IPR008145">
    <property type="entry name" value="GK/Ca_channel_bsu"/>
</dbReference>
<dbReference type="InterPro" id="IPR036028">
    <property type="entry name" value="SH3-like_dom_sf"/>
</dbReference>
<comment type="subcellular location">
    <subcellularLocation>
        <location evidence="2">Cell junction</location>
        <location evidence="2">Tight junction</location>
    </subcellularLocation>
    <subcellularLocation>
        <location evidence="1">Cell membrane</location>
        <topology evidence="1">Peripheral membrane protein</topology>
        <orientation evidence="1">Cytoplasmic side</orientation>
    </subcellularLocation>
</comment>
<evidence type="ECO:0000256" key="1">
    <source>
        <dbReference type="ARBA" id="ARBA00004413"/>
    </source>
</evidence>
<dbReference type="InterPro" id="IPR008144">
    <property type="entry name" value="Guanylate_kin-like_dom"/>
</dbReference>
<evidence type="ECO:0000313" key="16">
    <source>
        <dbReference type="EMBL" id="NXF38780.1"/>
    </source>
</evidence>
<dbReference type="PROSITE" id="PS50052">
    <property type="entry name" value="GUANYLATE_KINASE_2"/>
    <property type="match status" value="1"/>
</dbReference>
<feature type="compositionally biased region" description="Basic residues" evidence="12">
    <location>
        <begin position="326"/>
        <end position="336"/>
    </location>
</feature>
<accession>A0A7K8TBF2</accession>
<evidence type="ECO:0000256" key="2">
    <source>
        <dbReference type="ARBA" id="ARBA00004435"/>
    </source>
</evidence>